<protein>
    <submittedName>
        <fullName evidence="1">Uncharacterized protein</fullName>
    </submittedName>
</protein>
<dbReference type="AlphaFoldDB" id="A0A410H2H4"/>
<evidence type="ECO:0000313" key="2">
    <source>
        <dbReference type="Proteomes" id="UP000285478"/>
    </source>
</evidence>
<keyword evidence="2" id="KW-1185">Reference proteome</keyword>
<proteinExistence type="predicted"/>
<name>A0A410H2H4_9GAMM</name>
<dbReference type="RefSeq" id="WP_128384695.1">
    <property type="nucleotide sequence ID" value="NZ_CP035033.1"/>
</dbReference>
<dbReference type="KEGG" id="htr:EPV75_05250"/>
<dbReference type="Proteomes" id="UP000285478">
    <property type="component" value="Chromosome"/>
</dbReference>
<sequence>MTLHENQALIEISYGRMALKAHSIERNLAMILALSIGQNPEEYNKLLKRYQKLTLGKQVNLAKEKNIFDEELLFALNDVVKTRNELIHDIGGLVADSAFSDRNSKEIIEYLAIFTAFLTEVSNILSLELEQKFGKDVLDELRKIAEEVVLKWHA</sequence>
<dbReference type="EMBL" id="CP035033">
    <property type="protein sequence ID" value="QAB15117.1"/>
    <property type="molecule type" value="Genomic_DNA"/>
</dbReference>
<organism evidence="1 2">
    <name type="scientific">Hydrogenovibrio thermophilus</name>
    <dbReference type="NCBI Taxonomy" id="265883"/>
    <lineage>
        <taxon>Bacteria</taxon>
        <taxon>Pseudomonadati</taxon>
        <taxon>Pseudomonadota</taxon>
        <taxon>Gammaproteobacteria</taxon>
        <taxon>Thiotrichales</taxon>
        <taxon>Piscirickettsiaceae</taxon>
        <taxon>Hydrogenovibrio</taxon>
    </lineage>
</organism>
<gene>
    <name evidence="1" type="ORF">EPV75_05250</name>
</gene>
<accession>A0A410H2H4</accession>
<reference evidence="1 2" key="1">
    <citation type="journal article" date="2018" name="Environ. Microbiol.">
        <title>Genomes of ubiquitous marine and hypersaline Hydrogenovibrio, Thiomicrorhabdus and Thiomicrospira spp. encode a diversity of mechanisms to sustain chemolithoautotrophy in heterogeneous environments.</title>
        <authorList>
            <person name="Scott K.M."/>
            <person name="Williams J."/>
            <person name="Porter C.M.B."/>
            <person name="Russel S."/>
            <person name="Harmer T.L."/>
            <person name="Paul J.H."/>
            <person name="Antonen K.M."/>
            <person name="Bridges M.K."/>
            <person name="Camper G.J."/>
            <person name="Campla C.K."/>
            <person name="Casella L.G."/>
            <person name="Chase E."/>
            <person name="Conrad J.W."/>
            <person name="Cruz M.C."/>
            <person name="Dunlap D.S."/>
            <person name="Duran L."/>
            <person name="Fahsbender E.M."/>
            <person name="Goldsmith D.B."/>
            <person name="Keeley R.F."/>
            <person name="Kondoff M.R."/>
            <person name="Kussy B.I."/>
            <person name="Lane M.K."/>
            <person name="Lawler S."/>
            <person name="Leigh B.A."/>
            <person name="Lewis C."/>
            <person name="Lostal L.M."/>
            <person name="Marking D."/>
            <person name="Mancera P.A."/>
            <person name="McClenthan E.C."/>
            <person name="McIntyre E.A."/>
            <person name="Mine J.A."/>
            <person name="Modi S."/>
            <person name="Moore B.D."/>
            <person name="Morgan W.A."/>
            <person name="Nelson K.M."/>
            <person name="Nguyen K.N."/>
            <person name="Ogburn N."/>
            <person name="Parrino D.G."/>
            <person name="Pedapudi A.D."/>
            <person name="Pelham R.P."/>
            <person name="Preece A.M."/>
            <person name="Rampersad E.A."/>
            <person name="Richardson J.C."/>
            <person name="Rodgers C.M."/>
            <person name="Schaffer B.L."/>
            <person name="Sheridan N.E."/>
            <person name="Solone M.R."/>
            <person name="Staley Z.R."/>
            <person name="Tabuchi M."/>
            <person name="Waide R.J."/>
            <person name="Wanjugi P.W."/>
            <person name="Young S."/>
            <person name="Clum A."/>
            <person name="Daum C."/>
            <person name="Huntemann M."/>
            <person name="Ivanova N."/>
            <person name="Kyrpides N."/>
            <person name="Mikhailova N."/>
            <person name="Palaniappan K."/>
            <person name="Pillay M."/>
            <person name="Reddy T.B.K."/>
            <person name="Shapiro N."/>
            <person name="Stamatis D."/>
            <person name="Varghese N."/>
            <person name="Woyke T."/>
            <person name="Boden R."/>
            <person name="Freyermuth S.K."/>
            <person name="Kerfeld C.A."/>
        </authorList>
    </citation>
    <scope>NUCLEOTIDE SEQUENCE [LARGE SCALE GENOMIC DNA]</scope>
    <source>
        <strain evidence="1 2">JR-2</strain>
    </source>
</reference>
<evidence type="ECO:0000313" key="1">
    <source>
        <dbReference type="EMBL" id="QAB15117.1"/>
    </source>
</evidence>